<dbReference type="OrthoDB" id="9785847at2"/>
<evidence type="ECO:0000313" key="3">
    <source>
        <dbReference type="EMBL" id="RQN09285.1"/>
    </source>
</evidence>
<dbReference type="Gene3D" id="3.40.50.1820">
    <property type="entry name" value="alpha/beta hydrolase"/>
    <property type="match status" value="1"/>
</dbReference>
<name>A0A3N6X592_9ACTN</name>
<accession>A0A3N6X592</accession>
<evidence type="ECO:0000313" key="4">
    <source>
        <dbReference type="Proteomes" id="UP000275225"/>
    </source>
</evidence>
<evidence type="ECO:0000259" key="2">
    <source>
        <dbReference type="Pfam" id="PF12697"/>
    </source>
</evidence>
<gene>
    <name evidence="3" type="ORF">EHW97_03295</name>
</gene>
<dbReference type="PRINTS" id="PR00111">
    <property type="entry name" value="ABHYDROLASE"/>
</dbReference>
<dbReference type="Proteomes" id="UP000275225">
    <property type="component" value="Unassembled WGS sequence"/>
</dbReference>
<dbReference type="AlphaFoldDB" id="A0A3N6X592"/>
<keyword evidence="1 3" id="KW-0378">Hydrolase</keyword>
<dbReference type="PANTHER" id="PTHR43798">
    <property type="entry name" value="MONOACYLGLYCEROL LIPASE"/>
    <property type="match status" value="1"/>
</dbReference>
<feature type="domain" description="AB hydrolase-1" evidence="2">
    <location>
        <begin position="24"/>
        <end position="246"/>
    </location>
</feature>
<dbReference type="Pfam" id="PF12697">
    <property type="entry name" value="Abhydrolase_6"/>
    <property type="match status" value="1"/>
</dbReference>
<dbReference type="PANTHER" id="PTHR43798:SF31">
    <property type="entry name" value="AB HYDROLASE SUPERFAMILY PROTEIN YCLE"/>
    <property type="match status" value="1"/>
</dbReference>
<dbReference type="InterPro" id="IPR029058">
    <property type="entry name" value="AB_hydrolase_fold"/>
</dbReference>
<evidence type="ECO:0000256" key="1">
    <source>
        <dbReference type="ARBA" id="ARBA00022801"/>
    </source>
</evidence>
<dbReference type="EMBL" id="RQJX01000003">
    <property type="protein sequence ID" value="RQN09285.1"/>
    <property type="molecule type" value="Genomic_DNA"/>
</dbReference>
<dbReference type="GO" id="GO:0016787">
    <property type="term" value="F:hydrolase activity"/>
    <property type="evidence" value="ECO:0007669"/>
    <property type="project" value="UniProtKB-KW"/>
</dbReference>
<proteinExistence type="predicted"/>
<dbReference type="GO" id="GO:0016020">
    <property type="term" value="C:membrane"/>
    <property type="evidence" value="ECO:0007669"/>
    <property type="project" value="TreeGrafter"/>
</dbReference>
<reference evidence="3 4" key="1">
    <citation type="submission" date="2018-11" db="EMBL/GenBank/DDBJ databases">
        <authorList>
            <person name="Li F."/>
        </authorList>
    </citation>
    <scope>NUCLEOTIDE SEQUENCE [LARGE SCALE GENOMIC DNA]</scope>
    <source>
        <strain evidence="3 4">YS17T</strain>
    </source>
</reference>
<keyword evidence="4" id="KW-1185">Reference proteome</keyword>
<protein>
    <submittedName>
        <fullName evidence="3">Alpha/beta fold hydrolase</fullName>
    </submittedName>
</protein>
<dbReference type="InterPro" id="IPR000073">
    <property type="entry name" value="AB_hydrolase_1"/>
</dbReference>
<organism evidence="3 4">
    <name type="scientific">Aeromicrobium camelliae</name>
    <dbReference type="NCBI Taxonomy" id="1538144"/>
    <lineage>
        <taxon>Bacteria</taxon>
        <taxon>Bacillati</taxon>
        <taxon>Actinomycetota</taxon>
        <taxon>Actinomycetes</taxon>
        <taxon>Propionibacteriales</taxon>
        <taxon>Nocardioidaceae</taxon>
        <taxon>Aeromicrobium</taxon>
    </lineage>
</organism>
<dbReference type="InterPro" id="IPR050266">
    <property type="entry name" value="AB_hydrolase_sf"/>
</dbReference>
<comment type="caution">
    <text evidence="3">The sequence shown here is derived from an EMBL/GenBank/DDBJ whole genome shotgun (WGS) entry which is preliminary data.</text>
</comment>
<dbReference type="SUPFAM" id="SSF53474">
    <property type="entry name" value="alpha/beta-Hydrolases"/>
    <property type="match status" value="1"/>
</dbReference>
<sequence length="276" mass="29155">MCLTSLAMRSDPKRGPRKTHSWPLVLLHSLGTDHRMWQDQVRELSSQREVITPDSLGHGGRPEVVEVTVQDWVADLHSVVESLPGPVHLAGVSLGGIQALAYAASHPQNVASLVVADSFARLPPSTAAEKIANIAADIDAVGMAAYAERYLDQTLLTSEGGARRGVLADAIAGVTPATYKASARACFGVDILELLPGIVAPTLVLVGELDQKTPIALSEQIAELVPDSRLAQVSGAGHLANIDAPEHFTTMLTAFLAEAEAQAFASHPTITVTETR</sequence>